<evidence type="ECO:0000313" key="8">
    <source>
        <dbReference type="EMBL" id="NKY03015.1"/>
    </source>
</evidence>
<keyword evidence="2 8" id="KW-0489">Methyltransferase</keyword>
<dbReference type="GO" id="GO:0009007">
    <property type="term" value="F:site-specific DNA-methyltransferase (adenine-specific) activity"/>
    <property type="evidence" value="ECO:0007669"/>
    <property type="project" value="UniProtKB-EC"/>
</dbReference>
<dbReference type="InterPro" id="IPR054277">
    <property type="entry name" value="DUF7008"/>
</dbReference>
<evidence type="ECO:0000256" key="1">
    <source>
        <dbReference type="ARBA" id="ARBA00011900"/>
    </source>
</evidence>
<sequence length="1198" mass="133611">MSLATIAGSQLTADLKPQLALLVEDMRAELDADADLTAAWKSEHQQARTQERTAASWTDFVEDHLVQAAVGWLLTSVFVRFCEDNLLLGPTAVWIAGPTPALRQRALDAEDQFYREERGAEQGTRSYREWLEQGFAALRANPGTASLVDDHAAIGLIAPSSYAIEQLLAYWRRTDDDGALRWSFADPELSTRFLGDLYQDLSDYAKKKYALLQTPEFVEEFILDRTMEPALKERPLEGFTLIDPTCGSGHFLLGAFTRLVQRWEEAAPGMEPRARADKALASVHGVDINPFAVAIAKFRLIVAAMKASGDRDLVNVPKYTLNLATGDSLLFGPERDGQHAFDPAGGFVDKDAVASGFAYSTEDRERLQSLLTLGQYDVVVGNPPYITVGDKALNARYREIYSHCKGAYALTVPFMERFFALAKRSDRPGWVGQITSNAFMKRRYGIPLIEDFFPQLDLTSVVDSEGAWIPGHNMDGTPTVILIGRNRAPVSTVVRTVQSMGVREVPEDVGEGGYGPYWESIVEHVDEPGFEDQWISVVDLPRVNLSQHPWSLAGGGAVELMAAVDAHAGRLLSEIVEEVGFGAVTREDSAYMVGLGTLRRAGIPADQRRPMVLGEDVRDWNLNDLIESIWPYHLQTLSALKDPNIQRFLWPVRTILSGRVAYGSTQIERGLEWFEYSMFFRNRFRSPLTITFAEIESHNHFVLDRGGKVFNRTAPVIKLPESSTEEDHFGLLGVLNSSTALFWLKQKTKAKGGAASHAWARTYQFNVTTLLDFPLPEGLPGFSASDLDDLALGAARVEPAATLAANGPSREALNAAREQSAAIRASMIRDQENLDWEVYQLYGLIDQNLNPPEGNPGPGLALGERAFEIALARRMAAGEVETAWFERHGSTPITEIPSHWPQDYRNLVQRRLDAIENNPYIRLLERPEYKRRWAGESWDTKLQRALRDWLLDKIEQPQLWVNAQGLPQPQSVGELAGALGRDAEFVQGLDLWAGYKDAPVTETLVKLLDDQAVPYLAAYRYKDSGLRKRAEWERVWDMQRDEDAGVISATDIPVPPKYTTADFRKTAYWSHRGKLDVPKERFILYPDAGRETDPTPLLGWAGWDHAQQGVALAAIYAMRESEGIEREKLVPIVAGIAELLPWVKQWHSGVDPNLGIDLHEYLTSQLQEKSQTVGVPVSELGQWRAPAPVRGRKTKAGQ</sequence>
<dbReference type="PANTHER" id="PTHR33841">
    <property type="entry name" value="DNA METHYLTRANSFERASE YEEA-RELATED"/>
    <property type="match status" value="1"/>
</dbReference>
<reference evidence="8 9" key="1">
    <citation type="submission" date="2020-04" db="EMBL/GenBank/DDBJ databases">
        <title>MicrobeNet Type strains.</title>
        <authorList>
            <person name="Nicholson A.C."/>
        </authorList>
    </citation>
    <scope>NUCLEOTIDE SEQUENCE [LARGE SCALE GENOMIC DNA]</scope>
    <source>
        <strain evidence="8 9">ATCC BAA-14</strain>
    </source>
</reference>
<evidence type="ECO:0000256" key="2">
    <source>
        <dbReference type="ARBA" id="ARBA00022603"/>
    </source>
</evidence>
<dbReference type="PANTHER" id="PTHR33841:SF1">
    <property type="entry name" value="DNA METHYLTRANSFERASE A"/>
    <property type="match status" value="1"/>
</dbReference>
<dbReference type="PROSITE" id="PS00092">
    <property type="entry name" value="N6_MTASE"/>
    <property type="match status" value="1"/>
</dbReference>
<keyword evidence="3 8" id="KW-0808">Transferase</keyword>
<dbReference type="EMBL" id="JAAXPC010000008">
    <property type="protein sequence ID" value="NKY03015.1"/>
    <property type="molecule type" value="Genomic_DNA"/>
</dbReference>
<dbReference type="InterPro" id="IPR029063">
    <property type="entry name" value="SAM-dependent_MTases_sf"/>
</dbReference>
<evidence type="ECO:0000256" key="4">
    <source>
        <dbReference type="ARBA" id="ARBA00022691"/>
    </source>
</evidence>
<dbReference type="NCBIfam" id="NF033451">
    <property type="entry name" value="BREX_2_MTaseX"/>
    <property type="match status" value="1"/>
</dbReference>
<gene>
    <name evidence="8" type="primary">pglX</name>
    <name evidence="8" type="ORF">HGA05_15705</name>
</gene>
<dbReference type="EC" id="2.1.1.72" evidence="1"/>
<organism evidence="8 9">
    <name type="scientific">Gordonia polyisoprenivorans</name>
    <dbReference type="NCBI Taxonomy" id="84595"/>
    <lineage>
        <taxon>Bacteria</taxon>
        <taxon>Bacillati</taxon>
        <taxon>Actinomycetota</taxon>
        <taxon>Actinomycetes</taxon>
        <taxon>Mycobacteriales</taxon>
        <taxon>Gordoniaceae</taxon>
        <taxon>Gordonia</taxon>
    </lineage>
</organism>
<keyword evidence="4" id="KW-0949">S-adenosyl-L-methionine</keyword>
<evidence type="ECO:0000259" key="7">
    <source>
        <dbReference type="Pfam" id="PF22654"/>
    </source>
</evidence>
<dbReference type="Pfam" id="PF22654">
    <property type="entry name" value="DUF7008"/>
    <property type="match status" value="1"/>
</dbReference>
<comment type="catalytic activity">
    <reaction evidence="5">
        <text>a 2'-deoxyadenosine in DNA + S-adenosyl-L-methionine = an N(6)-methyl-2'-deoxyadenosine in DNA + S-adenosyl-L-homocysteine + H(+)</text>
        <dbReference type="Rhea" id="RHEA:15197"/>
        <dbReference type="Rhea" id="RHEA-COMP:12418"/>
        <dbReference type="Rhea" id="RHEA-COMP:12419"/>
        <dbReference type="ChEBI" id="CHEBI:15378"/>
        <dbReference type="ChEBI" id="CHEBI:57856"/>
        <dbReference type="ChEBI" id="CHEBI:59789"/>
        <dbReference type="ChEBI" id="CHEBI:90615"/>
        <dbReference type="ChEBI" id="CHEBI:90616"/>
        <dbReference type="EC" id="2.1.1.72"/>
    </reaction>
</comment>
<name>A0A846WN44_9ACTN</name>
<dbReference type="Pfam" id="PF07669">
    <property type="entry name" value="Eco57I"/>
    <property type="match status" value="1"/>
</dbReference>
<dbReference type="InterPro" id="IPR011639">
    <property type="entry name" value="MethylTrfase_TaqI-like_dom"/>
</dbReference>
<protein>
    <recommendedName>
        <fullName evidence="1">site-specific DNA-methyltransferase (adenine-specific)</fullName>
        <ecNumber evidence="1">2.1.1.72</ecNumber>
    </recommendedName>
</protein>
<dbReference type="AlphaFoldDB" id="A0A846WN44"/>
<proteinExistence type="predicted"/>
<dbReference type="Gene3D" id="3.40.50.150">
    <property type="entry name" value="Vaccinia Virus protein VP39"/>
    <property type="match status" value="1"/>
</dbReference>
<accession>A0A846WN44</accession>
<dbReference type="Proteomes" id="UP000563898">
    <property type="component" value="Unassembled WGS sequence"/>
</dbReference>
<dbReference type="GO" id="GO:0006304">
    <property type="term" value="P:DNA modification"/>
    <property type="evidence" value="ECO:0007669"/>
    <property type="project" value="InterPro"/>
</dbReference>
<dbReference type="PRINTS" id="PR00507">
    <property type="entry name" value="N12N6MTFRASE"/>
</dbReference>
<evidence type="ECO:0000256" key="5">
    <source>
        <dbReference type="ARBA" id="ARBA00047942"/>
    </source>
</evidence>
<dbReference type="GO" id="GO:0003676">
    <property type="term" value="F:nucleic acid binding"/>
    <property type="evidence" value="ECO:0007669"/>
    <property type="project" value="InterPro"/>
</dbReference>
<dbReference type="GO" id="GO:0032259">
    <property type="term" value="P:methylation"/>
    <property type="evidence" value="ECO:0007669"/>
    <property type="project" value="UniProtKB-KW"/>
</dbReference>
<feature type="domain" description="DUF7008" evidence="7">
    <location>
        <begin position="827"/>
        <end position="1193"/>
    </location>
</feature>
<feature type="domain" description="Type II methyltransferase M.TaqI-like" evidence="6">
    <location>
        <begin position="283"/>
        <end position="449"/>
    </location>
</feature>
<evidence type="ECO:0000259" key="6">
    <source>
        <dbReference type="Pfam" id="PF07669"/>
    </source>
</evidence>
<dbReference type="SUPFAM" id="SSF53335">
    <property type="entry name" value="S-adenosyl-L-methionine-dependent methyltransferases"/>
    <property type="match status" value="1"/>
</dbReference>
<dbReference type="RefSeq" id="WP_006368779.1">
    <property type="nucleotide sequence ID" value="NZ_JAAXPC010000008.1"/>
</dbReference>
<comment type="caution">
    <text evidence="8">The sequence shown here is derived from an EMBL/GenBank/DDBJ whole genome shotgun (WGS) entry which is preliminary data.</text>
</comment>
<dbReference type="InterPro" id="IPR002052">
    <property type="entry name" value="DNA_methylase_N6_adenine_CS"/>
</dbReference>
<evidence type="ECO:0000256" key="3">
    <source>
        <dbReference type="ARBA" id="ARBA00022679"/>
    </source>
</evidence>
<dbReference type="InterPro" id="IPR050953">
    <property type="entry name" value="N4_N6_ade-DNA_methylase"/>
</dbReference>
<evidence type="ECO:0000313" key="9">
    <source>
        <dbReference type="Proteomes" id="UP000563898"/>
    </source>
</evidence>